<evidence type="ECO:0000313" key="6">
    <source>
        <dbReference type="EMBL" id="EHR33541.1"/>
    </source>
</evidence>
<dbReference type="PATRIC" id="fig|883114.3.peg.1130"/>
<gene>
    <name evidence="6" type="ORF">HMPREF9709_01140</name>
</gene>
<dbReference type="SUPFAM" id="SSF53850">
    <property type="entry name" value="Periplasmic binding protein-like II"/>
    <property type="match status" value="1"/>
</dbReference>
<evidence type="ECO:0000259" key="5">
    <source>
        <dbReference type="PROSITE" id="PS50931"/>
    </source>
</evidence>
<evidence type="ECO:0000256" key="3">
    <source>
        <dbReference type="ARBA" id="ARBA00023125"/>
    </source>
</evidence>
<dbReference type="InterPro" id="IPR000847">
    <property type="entry name" value="LysR_HTH_N"/>
</dbReference>
<proteinExistence type="inferred from homology"/>
<evidence type="ECO:0000313" key="7">
    <source>
        <dbReference type="Proteomes" id="UP000004191"/>
    </source>
</evidence>
<dbReference type="AlphaFoldDB" id="H3NP79"/>
<dbReference type="SUPFAM" id="SSF46785">
    <property type="entry name" value="Winged helix' DNA-binding domain"/>
    <property type="match status" value="1"/>
</dbReference>
<dbReference type="GO" id="GO:0000976">
    <property type="term" value="F:transcription cis-regulatory region binding"/>
    <property type="evidence" value="ECO:0007669"/>
    <property type="project" value="TreeGrafter"/>
</dbReference>
<dbReference type="GeneID" id="96999125"/>
<dbReference type="STRING" id="883114.HMPREF9709_01140"/>
<sequence length="290" mass="33717">MNTDDLITFIKASELLNFSKTAEELNYSQSTITIQIKKLENEFGVQLFNRIGKNLSLTPAGEQLLTHAHNIINTVKKAKSDMGSPSSEDKRVRIGCIDSICNYYIPNMLAKMAEKNLDININITTGSIKKLFELLDKNIIDFVYIFDKSTYSEKWVKVFDIKEQLNFVTSIESLQEKDHQIHDILDNHFYLTEKMDNYRHALDQKLAEYNIEISPILEVSNTDIIINLLQKKKGISFLPSFVYNRCLDETNIKIININDFELEMSRQLFYHKAKFLTNEMKEVIKLLKEI</sequence>
<keyword evidence="4" id="KW-0804">Transcription</keyword>
<accession>H3NP79</accession>
<dbReference type="PANTHER" id="PTHR30126:SF40">
    <property type="entry name" value="HTH-TYPE TRANSCRIPTIONAL REGULATOR GLTR"/>
    <property type="match status" value="1"/>
</dbReference>
<evidence type="ECO:0000256" key="2">
    <source>
        <dbReference type="ARBA" id="ARBA00023015"/>
    </source>
</evidence>
<evidence type="ECO:0000256" key="4">
    <source>
        <dbReference type="ARBA" id="ARBA00023163"/>
    </source>
</evidence>
<keyword evidence="7" id="KW-1185">Reference proteome</keyword>
<dbReference type="HOGENOM" id="CLU_039613_8_2_9"/>
<dbReference type="GO" id="GO:0003700">
    <property type="term" value="F:DNA-binding transcription factor activity"/>
    <property type="evidence" value="ECO:0007669"/>
    <property type="project" value="InterPro"/>
</dbReference>
<dbReference type="Proteomes" id="UP000004191">
    <property type="component" value="Unassembled WGS sequence"/>
</dbReference>
<protein>
    <recommendedName>
        <fullName evidence="5">HTH lysR-type domain-containing protein</fullName>
    </recommendedName>
</protein>
<feature type="domain" description="HTH lysR-type" evidence="5">
    <location>
        <begin position="1"/>
        <end position="58"/>
    </location>
</feature>
<dbReference type="Pfam" id="PF00126">
    <property type="entry name" value="HTH_1"/>
    <property type="match status" value="1"/>
</dbReference>
<evidence type="ECO:0000256" key="1">
    <source>
        <dbReference type="ARBA" id="ARBA00009437"/>
    </source>
</evidence>
<dbReference type="eggNOG" id="COG0583">
    <property type="taxonomic scope" value="Bacteria"/>
</dbReference>
<dbReference type="InterPro" id="IPR036390">
    <property type="entry name" value="WH_DNA-bd_sf"/>
</dbReference>
<dbReference type="RefSeq" id="WP_005398655.1">
    <property type="nucleotide sequence ID" value="NZ_JH601088.1"/>
</dbReference>
<dbReference type="Pfam" id="PF03466">
    <property type="entry name" value="LysR_substrate"/>
    <property type="match status" value="1"/>
</dbReference>
<keyword evidence="2" id="KW-0805">Transcription regulation</keyword>
<dbReference type="Gene3D" id="3.40.190.290">
    <property type="match status" value="1"/>
</dbReference>
<dbReference type="FunFam" id="1.10.10.10:FF:000001">
    <property type="entry name" value="LysR family transcriptional regulator"/>
    <property type="match status" value="1"/>
</dbReference>
<reference evidence="6 7" key="1">
    <citation type="submission" date="2012-01" db="EMBL/GenBank/DDBJ databases">
        <title>The Genome Sequence of Helcococcus kunzii ATCC 51366.</title>
        <authorList>
            <consortium name="The Broad Institute Genome Sequencing Platform"/>
            <person name="Earl A."/>
            <person name="Ward D."/>
            <person name="Feldgarden M."/>
            <person name="Gevers D."/>
            <person name="Huys G."/>
            <person name="Young S.K."/>
            <person name="Zeng Q."/>
            <person name="Gargeya S."/>
            <person name="Fitzgerald M."/>
            <person name="Haas B."/>
            <person name="Abouelleil A."/>
            <person name="Alvarado L."/>
            <person name="Arachchi H.M."/>
            <person name="Berlin A."/>
            <person name="Chapman S.B."/>
            <person name="Gearin G."/>
            <person name="Goldberg J."/>
            <person name="Griggs A."/>
            <person name="Gujja S."/>
            <person name="Hansen M."/>
            <person name="Heiman D."/>
            <person name="Howarth C."/>
            <person name="Larimer J."/>
            <person name="Lui A."/>
            <person name="MacDonald P.J.P."/>
            <person name="McCowen C."/>
            <person name="Montmayeur A."/>
            <person name="Murphy C."/>
            <person name="Neiman D."/>
            <person name="Pearson M."/>
            <person name="Priest M."/>
            <person name="Roberts A."/>
            <person name="Saif S."/>
            <person name="Shea T."/>
            <person name="Sisk P."/>
            <person name="Stolte C."/>
            <person name="Sykes S."/>
            <person name="Wortman J."/>
            <person name="Nusbaum C."/>
            <person name="Birren B."/>
        </authorList>
    </citation>
    <scope>NUCLEOTIDE SEQUENCE [LARGE SCALE GENOMIC DNA]</scope>
    <source>
        <strain evidence="6 7">ATCC 51366</strain>
    </source>
</reference>
<dbReference type="CDD" id="cd05466">
    <property type="entry name" value="PBP2_LTTR_substrate"/>
    <property type="match status" value="1"/>
</dbReference>
<comment type="similarity">
    <text evidence="1">Belongs to the LysR transcriptional regulatory family.</text>
</comment>
<dbReference type="PRINTS" id="PR00039">
    <property type="entry name" value="HTHLYSR"/>
</dbReference>
<keyword evidence="3" id="KW-0238">DNA-binding</keyword>
<dbReference type="EMBL" id="AGEI01000022">
    <property type="protein sequence ID" value="EHR33541.1"/>
    <property type="molecule type" value="Genomic_DNA"/>
</dbReference>
<organism evidence="6 7">
    <name type="scientific">Helcococcus kunzii ATCC 51366</name>
    <dbReference type="NCBI Taxonomy" id="883114"/>
    <lineage>
        <taxon>Bacteria</taxon>
        <taxon>Bacillati</taxon>
        <taxon>Bacillota</taxon>
        <taxon>Tissierellia</taxon>
        <taxon>Tissierellales</taxon>
        <taxon>Peptoniphilaceae</taxon>
        <taxon>Helcococcus</taxon>
    </lineage>
</organism>
<dbReference type="InterPro" id="IPR005119">
    <property type="entry name" value="LysR_subst-bd"/>
</dbReference>
<dbReference type="PANTHER" id="PTHR30126">
    <property type="entry name" value="HTH-TYPE TRANSCRIPTIONAL REGULATOR"/>
    <property type="match status" value="1"/>
</dbReference>
<comment type="caution">
    <text evidence="6">The sequence shown here is derived from an EMBL/GenBank/DDBJ whole genome shotgun (WGS) entry which is preliminary data.</text>
</comment>
<dbReference type="InterPro" id="IPR036388">
    <property type="entry name" value="WH-like_DNA-bd_sf"/>
</dbReference>
<dbReference type="PROSITE" id="PS50931">
    <property type="entry name" value="HTH_LYSR"/>
    <property type="match status" value="1"/>
</dbReference>
<name>H3NP79_9FIRM</name>
<dbReference type="Gene3D" id="1.10.10.10">
    <property type="entry name" value="Winged helix-like DNA-binding domain superfamily/Winged helix DNA-binding domain"/>
    <property type="match status" value="1"/>
</dbReference>
<dbReference type="OrthoDB" id="9785745at2"/>